<evidence type="ECO:0000313" key="2">
    <source>
        <dbReference type="EMBL" id="KAK8935468.1"/>
    </source>
</evidence>
<accession>A0AAP0BCE5</accession>
<organism evidence="2 3">
    <name type="scientific">Platanthera zijinensis</name>
    <dbReference type="NCBI Taxonomy" id="2320716"/>
    <lineage>
        <taxon>Eukaryota</taxon>
        <taxon>Viridiplantae</taxon>
        <taxon>Streptophyta</taxon>
        <taxon>Embryophyta</taxon>
        <taxon>Tracheophyta</taxon>
        <taxon>Spermatophyta</taxon>
        <taxon>Magnoliopsida</taxon>
        <taxon>Liliopsida</taxon>
        <taxon>Asparagales</taxon>
        <taxon>Orchidaceae</taxon>
        <taxon>Orchidoideae</taxon>
        <taxon>Orchideae</taxon>
        <taxon>Orchidinae</taxon>
        <taxon>Platanthera</taxon>
    </lineage>
</organism>
<comment type="caution">
    <text evidence="2">The sequence shown here is derived from an EMBL/GenBank/DDBJ whole genome shotgun (WGS) entry which is preliminary data.</text>
</comment>
<evidence type="ECO:0000256" key="1">
    <source>
        <dbReference type="SAM" id="MobiDB-lite"/>
    </source>
</evidence>
<dbReference type="EMBL" id="JBBWWQ010000011">
    <property type="protein sequence ID" value="KAK8935468.1"/>
    <property type="molecule type" value="Genomic_DNA"/>
</dbReference>
<proteinExistence type="predicted"/>
<keyword evidence="3" id="KW-1185">Reference proteome</keyword>
<name>A0AAP0BCE5_9ASPA</name>
<evidence type="ECO:0000313" key="3">
    <source>
        <dbReference type="Proteomes" id="UP001418222"/>
    </source>
</evidence>
<gene>
    <name evidence="2" type="ORF">KSP39_PZI013936</name>
</gene>
<dbReference type="Proteomes" id="UP001418222">
    <property type="component" value="Unassembled WGS sequence"/>
</dbReference>
<sequence length="99" mass="11126">MRAIMRNGAPALPWVRELKMAPPPPPHPTEVPKWKFTACMFISGGVFFHQNGAKTPSSRPPVGARAKNGVPPPPHRSSKMEVYGMYVYLGWRFLPPKWC</sequence>
<protein>
    <submittedName>
        <fullName evidence="2">Uncharacterized protein</fullName>
    </submittedName>
</protein>
<feature type="region of interest" description="Disordered" evidence="1">
    <location>
        <begin position="53"/>
        <end position="75"/>
    </location>
</feature>
<reference evidence="2 3" key="1">
    <citation type="journal article" date="2022" name="Nat. Plants">
        <title>Genomes of leafy and leafless Platanthera orchids illuminate the evolution of mycoheterotrophy.</title>
        <authorList>
            <person name="Li M.H."/>
            <person name="Liu K.W."/>
            <person name="Li Z."/>
            <person name="Lu H.C."/>
            <person name="Ye Q.L."/>
            <person name="Zhang D."/>
            <person name="Wang J.Y."/>
            <person name="Li Y.F."/>
            <person name="Zhong Z.M."/>
            <person name="Liu X."/>
            <person name="Yu X."/>
            <person name="Liu D.K."/>
            <person name="Tu X.D."/>
            <person name="Liu B."/>
            <person name="Hao Y."/>
            <person name="Liao X.Y."/>
            <person name="Jiang Y.T."/>
            <person name="Sun W.H."/>
            <person name="Chen J."/>
            <person name="Chen Y.Q."/>
            <person name="Ai Y."/>
            <person name="Zhai J.W."/>
            <person name="Wu S.S."/>
            <person name="Zhou Z."/>
            <person name="Hsiao Y.Y."/>
            <person name="Wu W.L."/>
            <person name="Chen Y.Y."/>
            <person name="Lin Y.F."/>
            <person name="Hsu J.L."/>
            <person name="Li C.Y."/>
            <person name="Wang Z.W."/>
            <person name="Zhao X."/>
            <person name="Zhong W.Y."/>
            <person name="Ma X.K."/>
            <person name="Ma L."/>
            <person name="Huang J."/>
            <person name="Chen G.Z."/>
            <person name="Huang M.Z."/>
            <person name="Huang L."/>
            <person name="Peng D.H."/>
            <person name="Luo Y.B."/>
            <person name="Zou S.Q."/>
            <person name="Chen S.P."/>
            <person name="Lan S."/>
            <person name="Tsai W.C."/>
            <person name="Van de Peer Y."/>
            <person name="Liu Z.J."/>
        </authorList>
    </citation>
    <scope>NUCLEOTIDE SEQUENCE [LARGE SCALE GENOMIC DNA]</scope>
    <source>
        <strain evidence="2">Lor287</strain>
    </source>
</reference>
<dbReference type="AlphaFoldDB" id="A0AAP0BCE5"/>